<reference evidence="4 5" key="1">
    <citation type="submission" date="2017-11" db="EMBL/GenBank/DDBJ databases">
        <title>Genomic Encyclopedia of Archaeal and Bacterial Type Strains, Phase II (KMG-II): From Individual Species to Whole Genera.</title>
        <authorList>
            <person name="Goeker M."/>
        </authorList>
    </citation>
    <scope>NUCLEOTIDE SEQUENCE [LARGE SCALE GENOMIC DNA]</scope>
    <source>
        <strain evidence="4 5">DSM 22413</strain>
    </source>
</reference>
<evidence type="ECO:0000256" key="1">
    <source>
        <dbReference type="SAM" id="MobiDB-lite"/>
    </source>
</evidence>
<dbReference type="RefSeq" id="WP_100349471.1">
    <property type="nucleotide sequence ID" value="NZ_PGTZ01000007.1"/>
</dbReference>
<dbReference type="Proteomes" id="UP000231586">
    <property type="component" value="Unassembled WGS sequence"/>
</dbReference>
<dbReference type="CDD" id="cd04486">
    <property type="entry name" value="YhcR_OBF_like"/>
    <property type="match status" value="1"/>
</dbReference>
<dbReference type="InterPro" id="IPR001322">
    <property type="entry name" value="Lamin_tail_dom"/>
</dbReference>
<dbReference type="Pfam" id="PF03372">
    <property type="entry name" value="Exo_endo_phos"/>
    <property type="match status" value="1"/>
</dbReference>
<dbReference type="Gene3D" id="3.60.10.10">
    <property type="entry name" value="Endonuclease/exonuclease/phosphatase"/>
    <property type="match status" value="1"/>
</dbReference>
<sequence>MVAAVGLVGGAVVAVAAGVAAAADDGGAGHVVVSEAYLSGGSANAPFRTKFVELYNPTSAAVDVSGWSVQYRSATGTAASTSSVPLTGSIAPHAHYLVAGGSNGTVGAELPAPDASGAALNPSGSAGTIALVTTTDKVTLPTGSVVGDVARGAKVVDLLGYGTSNTFETAAVTGLPSSNATPGSLTRTDPSSDGDANAADFAFGSAVTPENSASSPTTPTSTPTDTPTPTPTQTPTPTATSTPTAGPVRTIEEIQGTTDTSPLVGETVTTRGVVTATYPTGGYNGLYIQTPGTGGDLDLATHTASDGLFVYSTAAAAALKAGQYVEVTGKVSEFSGLTELNATSWSVVPDAVPAVKPATVAFPSSDARRESLEGMLVAPAGSYVVADNYSTNYYGSFTLAAGTTAFVQPTQAGRPGSAEAAAAVADRAARAVVLDDGATTNFSSAANASKPLPYLTGGKPARVGAAVTFTSPVVLDFRYSLWAFEPLTELTPANADAVQPVTFADTRTPAPTVAGNLHVSSFNVLNYFTTTGDQLTGCTYYKDRAGNPITVSGGCAARGAANAENLQRQQTKIVHAINGLGADVVSLEEIENSLTTAGLARDASLAQLVDALNADAGAGTWKYVPSPTTVPTGEDVIRVAFIYKPAVVAPIGDSKILVGASAFDLAREPLAQTWRPVGGTKADDVVVISNHFKSKSADASAPPGDLDSGDGQGAFNATRVAEAHALLDFESSFAAAAGTDKVLMVGDFNAYGQEDPVKVLTDAGFTDLGATTGKQTYLFGGYVGSLDHAFASPALAKVAQADVWNINSVEPIANEYSRYNYNVSNLYDTTAFRSSDHDPILVGLDLPLKEPVQVRVKAPTAVPFCSGGKVFLSTSVVAGEPKQALDIRLTTPYGDKKFTKVAPLTSVANVFATGLASVPAGTLTVAAYYWDGTGHYQVVTKDYRAKDCS</sequence>
<dbReference type="Pfam" id="PF00932">
    <property type="entry name" value="LTD"/>
    <property type="match status" value="1"/>
</dbReference>
<feature type="chain" id="PRO_5014948403" description="LTD domain-containing protein" evidence="2">
    <location>
        <begin position="23"/>
        <end position="949"/>
    </location>
</feature>
<keyword evidence="2" id="KW-0732">Signal</keyword>
<feature type="compositionally biased region" description="Polar residues" evidence="1">
    <location>
        <begin position="175"/>
        <end position="189"/>
    </location>
</feature>
<dbReference type="PANTHER" id="PTHR42834">
    <property type="entry name" value="ENDONUCLEASE/EXONUCLEASE/PHOSPHATASE FAMILY PROTEIN (AFU_ORTHOLOGUE AFUA_3G09210)"/>
    <property type="match status" value="1"/>
</dbReference>
<dbReference type="GO" id="GO:0003824">
    <property type="term" value="F:catalytic activity"/>
    <property type="evidence" value="ECO:0007669"/>
    <property type="project" value="InterPro"/>
</dbReference>
<dbReference type="InterPro" id="IPR005135">
    <property type="entry name" value="Endo/exonuclease/phosphatase"/>
</dbReference>
<dbReference type="InterPro" id="IPR036691">
    <property type="entry name" value="Endo/exonu/phosph_ase_sf"/>
</dbReference>
<proteinExistence type="predicted"/>
<name>A0A2M8WSD1_9MICO</name>
<dbReference type="CDD" id="cd10283">
    <property type="entry name" value="MnuA_DNase1-like"/>
    <property type="match status" value="1"/>
</dbReference>
<feature type="domain" description="LTD" evidence="3">
    <location>
        <begin position="16"/>
        <end position="163"/>
    </location>
</feature>
<feature type="signal peptide" evidence="2">
    <location>
        <begin position="1"/>
        <end position="22"/>
    </location>
</feature>
<dbReference type="PROSITE" id="PS51841">
    <property type="entry name" value="LTD"/>
    <property type="match status" value="1"/>
</dbReference>
<evidence type="ECO:0000313" key="5">
    <source>
        <dbReference type="Proteomes" id="UP000231586"/>
    </source>
</evidence>
<dbReference type="OrthoDB" id="1016457at2"/>
<evidence type="ECO:0000256" key="2">
    <source>
        <dbReference type="SAM" id="SignalP"/>
    </source>
</evidence>
<dbReference type="EMBL" id="PGTZ01000007">
    <property type="protein sequence ID" value="PJI93839.1"/>
    <property type="molecule type" value="Genomic_DNA"/>
</dbReference>
<dbReference type="AlphaFoldDB" id="A0A2M8WSD1"/>
<dbReference type="InterPro" id="IPR047971">
    <property type="entry name" value="ExeM-like"/>
</dbReference>
<feature type="region of interest" description="Disordered" evidence="1">
    <location>
        <begin position="173"/>
        <end position="248"/>
    </location>
</feature>
<accession>A0A2M8WSD1</accession>
<feature type="compositionally biased region" description="Low complexity" evidence="1">
    <location>
        <begin position="235"/>
        <end position="247"/>
    </location>
</feature>
<evidence type="ECO:0000259" key="3">
    <source>
        <dbReference type="PROSITE" id="PS51841"/>
    </source>
</evidence>
<dbReference type="PANTHER" id="PTHR42834:SF1">
    <property type="entry name" value="ENDONUCLEASE_EXONUCLEASE_PHOSPHATASE FAMILY PROTEIN (AFU_ORTHOLOGUE AFUA_3G09210)"/>
    <property type="match status" value="1"/>
</dbReference>
<protein>
    <recommendedName>
        <fullName evidence="3">LTD domain-containing protein</fullName>
    </recommendedName>
</protein>
<dbReference type="NCBIfam" id="NF033681">
    <property type="entry name" value="ExeM_NucH_DNase"/>
    <property type="match status" value="1"/>
</dbReference>
<keyword evidence="5" id="KW-1185">Reference proteome</keyword>
<comment type="caution">
    <text evidence="4">The sequence shown here is derived from an EMBL/GenBank/DDBJ whole genome shotgun (WGS) entry which is preliminary data.</text>
</comment>
<dbReference type="SUPFAM" id="SSF74853">
    <property type="entry name" value="Lamin A/C globular tail domain"/>
    <property type="match status" value="1"/>
</dbReference>
<dbReference type="InterPro" id="IPR036415">
    <property type="entry name" value="Lamin_tail_dom_sf"/>
</dbReference>
<gene>
    <name evidence="4" type="ORF">CLV34_1315</name>
</gene>
<dbReference type="SUPFAM" id="SSF56219">
    <property type="entry name" value="DNase I-like"/>
    <property type="match status" value="1"/>
</dbReference>
<feature type="compositionally biased region" description="Low complexity" evidence="1">
    <location>
        <begin position="191"/>
        <end position="225"/>
    </location>
</feature>
<organism evidence="4 5">
    <name type="scientific">Luteimicrobium subarcticum</name>
    <dbReference type="NCBI Taxonomy" id="620910"/>
    <lineage>
        <taxon>Bacteria</taxon>
        <taxon>Bacillati</taxon>
        <taxon>Actinomycetota</taxon>
        <taxon>Actinomycetes</taxon>
        <taxon>Micrococcales</taxon>
        <taxon>Luteimicrobium</taxon>
    </lineage>
</organism>
<evidence type="ECO:0000313" key="4">
    <source>
        <dbReference type="EMBL" id="PJI93839.1"/>
    </source>
</evidence>